<gene>
    <name evidence="1" type="ORF">theurythT_30060</name>
</gene>
<evidence type="ECO:0000313" key="1">
    <source>
        <dbReference type="EMBL" id="GLX83553.1"/>
    </source>
</evidence>
<comment type="caution">
    <text evidence="1">The sequence shown here is derived from an EMBL/GenBank/DDBJ whole genome shotgun (WGS) entry which is preliminary data.</text>
</comment>
<protein>
    <submittedName>
        <fullName evidence="1">Uncharacterized protein</fullName>
    </submittedName>
</protein>
<name>A0ABQ6H5X3_9GAMM</name>
<evidence type="ECO:0000313" key="2">
    <source>
        <dbReference type="Proteomes" id="UP001157133"/>
    </source>
</evidence>
<dbReference type="EMBL" id="BSSU01000016">
    <property type="protein sequence ID" value="GLX83553.1"/>
    <property type="molecule type" value="Genomic_DNA"/>
</dbReference>
<sequence length="63" mass="7512">MLHKKRFDFFPRSIIKIEGNYHEFKKLNITIESYLLIHYPSAYYFYVRQGNVVLANAIESGLN</sequence>
<accession>A0ABQ6H5X3</accession>
<keyword evidence="2" id="KW-1185">Reference proteome</keyword>
<reference evidence="1 2" key="1">
    <citation type="submission" date="2023-03" db="EMBL/GenBank/DDBJ databases">
        <title>Draft genome sequence of Thalassotalea eurytherma JCM 18482T.</title>
        <authorList>
            <person name="Sawabe T."/>
        </authorList>
    </citation>
    <scope>NUCLEOTIDE SEQUENCE [LARGE SCALE GENOMIC DNA]</scope>
    <source>
        <strain evidence="1 2">JCM 18482</strain>
    </source>
</reference>
<organism evidence="1 2">
    <name type="scientific">Thalassotalea eurytherma</name>
    <dbReference type="NCBI Taxonomy" id="1144278"/>
    <lineage>
        <taxon>Bacteria</taxon>
        <taxon>Pseudomonadati</taxon>
        <taxon>Pseudomonadota</taxon>
        <taxon>Gammaproteobacteria</taxon>
        <taxon>Alteromonadales</taxon>
        <taxon>Colwelliaceae</taxon>
        <taxon>Thalassotalea</taxon>
    </lineage>
</organism>
<dbReference type="Proteomes" id="UP001157133">
    <property type="component" value="Unassembled WGS sequence"/>
</dbReference>
<proteinExistence type="predicted"/>